<feature type="binding site" evidence="6">
    <location>
        <position position="79"/>
    </location>
    <ligand>
        <name>S-adenosyl-L-methionine</name>
        <dbReference type="ChEBI" id="CHEBI:59789"/>
    </ligand>
</feature>
<dbReference type="HAMAP" id="MF_00074">
    <property type="entry name" value="16SrRNA_methyltr_G"/>
    <property type="match status" value="1"/>
</dbReference>
<comment type="caution">
    <text evidence="7">The sequence shown here is derived from an EMBL/GenBank/DDBJ whole genome shotgun (WGS) entry which is preliminary data.</text>
</comment>
<keyword evidence="3 6" id="KW-0489">Methyltransferase</keyword>
<proteinExistence type="inferred from homology"/>
<dbReference type="EMBL" id="NDYC01000048">
    <property type="protein sequence ID" value="OXZ26413.1"/>
    <property type="molecule type" value="Genomic_DNA"/>
</dbReference>
<evidence type="ECO:0000256" key="5">
    <source>
        <dbReference type="ARBA" id="ARBA00022691"/>
    </source>
</evidence>
<keyword evidence="1 6" id="KW-0963">Cytoplasm</keyword>
<dbReference type="PANTHER" id="PTHR31760:SF0">
    <property type="entry name" value="S-ADENOSYL-L-METHIONINE-DEPENDENT METHYLTRANSFERASES SUPERFAMILY PROTEIN"/>
    <property type="match status" value="1"/>
</dbReference>
<feature type="binding site" evidence="6">
    <location>
        <position position="74"/>
    </location>
    <ligand>
        <name>S-adenosyl-L-methionine</name>
        <dbReference type="ChEBI" id="CHEBI:59789"/>
    </ligand>
</feature>
<feature type="binding site" evidence="6">
    <location>
        <begin position="125"/>
        <end position="126"/>
    </location>
    <ligand>
        <name>S-adenosyl-L-methionine</name>
        <dbReference type="ChEBI" id="CHEBI:59789"/>
    </ligand>
</feature>
<reference evidence="8" key="1">
    <citation type="submission" date="2017-04" db="EMBL/GenBank/DDBJ databases">
        <title>Finegoldia magna isolated from orthopedic joint implant-associated infections.</title>
        <authorList>
            <person name="Bjorklund S."/>
            <person name="Bruggemann H."/>
            <person name="Jensen A."/>
            <person name="Hellmark B."/>
            <person name="Soderquist B."/>
        </authorList>
    </citation>
    <scope>NUCLEOTIDE SEQUENCE [LARGE SCALE GENOMIC DNA]</scope>
    <source>
        <strain evidence="8">CCUG 54800</strain>
    </source>
</reference>
<dbReference type="InterPro" id="IPR003682">
    <property type="entry name" value="rRNA_ssu_MeTfrase_G"/>
</dbReference>
<accession>A0A233V246</accession>
<protein>
    <recommendedName>
        <fullName evidence="6">Ribosomal RNA small subunit methyltransferase G</fullName>
        <ecNumber evidence="6">2.1.1.-</ecNumber>
    </recommendedName>
    <alternativeName>
        <fullName evidence="6">16S rRNA 7-methylguanosine methyltransferase</fullName>
        <shortName evidence="6">16S rRNA m7G methyltransferase</shortName>
    </alternativeName>
</protein>
<dbReference type="PIRSF" id="PIRSF003078">
    <property type="entry name" value="GidB"/>
    <property type="match status" value="1"/>
</dbReference>
<dbReference type="PANTHER" id="PTHR31760">
    <property type="entry name" value="S-ADENOSYL-L-METHIONINE-DEPENDENT METHYLTRANSFERASES SUPERFAMILY PROTEIN"/>
    <property type="match status" value="1"/>
</dbReference>
<evidence type="ECO:0000256" key="6">
    <source>
        <dbReference type="HAMAP-Rule" id="MF_00074"/>
    </source>
</evidence>
<dbReference type="NCBIfam" id="TIGR00138">
    <property type="entry name" value="rsmG_gidB"/>
    <property type="match status" value="1"/>
</dbReference>
<dbReference type="GO" id="GO:0005829">
    <property type="term" value="C:cytosol"/>
    <property type="evidence" value="ECO:0007669"/>
    <property type="project" value="TreeGrafter"/>
</dbReference>
<evidence type="ECO:0000256" key="3">
    <source>
        <dbReference type="ARBA" id="ARBA00022603"/>
    </source>
</evidence>
<comment type="similarity">
    <text evidence="6">Belongs to the methyltransferase superfamily. RNA methyltransferase RsmG family.</text>
</comment>
<keyword evidence="5 6" id="KW-0949">S-adenosyl-L-methionine</keyword>
<dbReference type="GO" id="GO:0070043">
    <property type="term" value="F:rRNA (guanine-N7-)-methyltransferase activity"/>
    <property type="evidence" value="ECO:0007669"/>
    <property type="project" value="UniProtKB-UniRule"/>
</dbReference>
<dbReference type="RefSeq" id="WP_094206471.1">
    <property type="nucleotide sequence ID" value="NZ_NDYC01000048.1"/>
</dbReference>
<keyword evidence="4 6" id="KW-0808">Transferase</keyword>
<dbReference type="InterPro" id="IPR029063">
    <property type="entry name" value="SAM-dependent_MTases_sf"/>
</dbReference>
<evidence type="ECO:0000313" key="7">
    <source>
        <dbReference type="EMBL" id="OXZ26413.1"/>
    </source>
</evidence>
<gene>
    <name evidence="6" type="primary">rsmG</name>
    <name evidence="7" type="ORF">B9N49_09285</name>
</gene>
<comment type="subcellular location">
    <subcellularLocation>
        <location evidence="6">Cytoplasm</location>
    </subcellularLocation>
</comment>
<dbReference type="EC" id="2.1.1.-" evidence="6"/>
<dbReference type="SUPFAM" id="SSF53335">
    <property type="entry name" value="S-adenosyl-L-methionine-dependent methyltransferases"/>
    <property type="match status" value="1"/>
</dbReference>
<organism evidence="7 8">
    <name type="scientific">Finegoldia magna</name>
    <name type="common">Peptostreptococcus magnus</name>
    <dbReference type="NCBI Taxonomy" id="1260"/>
    <lineage>
        <taxon>Bacteria</taxon>
        <taxon>Bacillati</taxon>
        <taxon>Bacillota</taxon>
        <taxon>Tissierellia</taxon>
        <taxon>Tissierellales</taxon>
        <taxon>Peptoniphilaceae</taxon>
        <taxon>Finegoldia</taxon>
    </lineage>
</organism>
<feature type="binding site" evidence="6">
    <location>
        <position position="144"/>
    </location>
    <ligand>
        <name>S-adenosyl-L-methionine</name>
        <dbReference type="ChEBI" id="CHEBI:59789"/>
    </ligand>
</feature>
<evidence type="ECO:0000256" key="1">
    <source>
        <dbReference type="ARBA" id="ARBA00022490"/>
    </source>
</evidence>
<sequence>MSLKETLNDYEIQLDDNQIDLLLKYMDLVLEKNKVMNLTAITEEEMFHVKHFVDSLYVLNLFDFEENKTIIDVGTGAGFPAIPIKIARTDLKFTLLDSLRKRVDFLKDVIDELQLTDIKAVHERAEECTRTAEYREQYDYCISRAVSKLDTLAEFCLPFVKVEGYMIAMKGKSDETDVGENAIKILGGKIEQTIDYKIGDEDRSLVVIKKIKETPKKYPRGGGKPKKNPL</sequence>
<comment type="caution">
    <text evidence="6">Lacks conserved residue(s) required for the propagation of feature annotation.</text>
</comment>
<dbReference type="FunFam" id="3.40.50.150:FF:000041">
    <property type="entry name" value="Ribosomal RNA small subunit methyltransferase G"/>
    <property type="match status" value="1"/>
</dbReference>
<evidence type="ECO:0000256" key="4">
    <source>
        <dbReference type="ARBA" id="ARBA00022679"/>
    </source>
</evidence>
<evidence type="ECO:0000313" key="8">
    <source>
        <dbReference type="Proteomes" id="UP000215413"/>
    </source>
</evidence>
<dbReference type="Pfam" id="PF02527">
    <property type="entry name" value="GidB"/>
    <property type="match status" value="1"/>
</dbReference>
<evidence type="ECO:0000256" key="2">
    <source>
        <dbReference type="ARBA" id="ARBA00022552"/>
    </source>
</evidence>
<dbReference type="AlphaFoldDB" id="A0A233V246"/>
<dbReference type="Proteomes" id="UP000215413">
    <property type="component" value="Unassembled WGS sequence"/>
</dbReference>
<keyword evidence="2 6" id="KW-0698">rRNA processing</keyword>
<dbReference type="Gene3D" id="3.40.50.150">
    <property type="entry name" value="Vaccinia Virus protein VP39"/>
    <property type="match status" value="1"/>
</dbReference>
<comment type="function">
    <text evidence="6">Specifically methylates the N7 position of a guanine in 16S rRNA.</text>
</comment>
<name>A0A233V246_FINMA</name>